<dbReference type="Gene3D" id="2.40.37.20">
    <property type="entry name" value="D-serine dehydratase-like domain"/>
    <property type="match status" value="1"/>
</dbReference>
<dbReference type="AlphaFoldDB" id="A0AAN6YH63"/>
<evidence type="ECO:0000256" key="8">
    <source>
        <dbReference type="ARBA" id="ARBA00023239"/>
    </source>
</evidence>
<dbReference type="InterPro" id="IPR042208">
    <property type="entry name" value="D-ser_dehydrat-like_sf"/>
</dbReference>
<evidence type="ECO:0000256" key="11">
    <source>
        <dbReference type="ARBA" id="ARBA00066349"/>
    </source>
</evidence>
<reference evidence="15" key="1">
    <citation type="journal article" date="2023" name="Mol. Phylogenet. Evol.">
        <title>Genome-scale phylogeny and comparative genomics of the fungal order Sordariales.</title>
        <authorList>
            <person name="Hensen N."/>
            <person name="Bonometti L."/>
            <person name="Westerberg I."/>
            <person name="Brannstrom I.O."/>
            <person name="Guillou S."/>
            <person name="Cros-Aarteil S."/>
            <person name="Calhoun S."/>
            <person name="Haridas S."/>
            <person name="Kuo A."/>
            <person name="Mondo S."/>
            <person name="Pangilinan J."/>
            <person name="Riley R."/>
            <person name="LaButti K."/>
            <person name="Andreopoulos B."/>
            <person name="Lipzen A."/>
            <person name="Chen C."/>
            <person name="Yan M."/>
            <person name="Daum C."/>
            <person name="Ng V."/>
            <person name="Clum A."/>
            <person name="Steindorff A."/>
            <person name="Ohm R.A."/>
            <person name="Martin F."/>
            <person name="Silar P."/>
            <person name="Natvig D.O."/>
            <person name="Lalanne C."/>
            <person name="Gautier V."/>
            <person name="Ament-Velasquez S.L."/>
            <person name="Kruys A."/>
            <person name="Hutchinson M.I."/>
            <person name="Powell A.J."/>
            <person name="Barry K."/>
            <person name="Miller A.N."/>
            <person name="Grigoriev I.V."/>
            <person name="Debuchy R."/>
            <person name="Gladieux P."/>
            <person name="Hiltunen Thoren M."/>
            <person name="Johannesson H."/>
        </authorList>
    </citation>
    <scope>NUCLEOTIDE SEQUENCE</scope>
    <source>
        <strain evidence="15">PSN293</strain>
    </source>
</reference>
<evidence type="ECO:0000256" key="13">
    <source>
        <dbReference type="ARBA" id="ARBA00075219"/>
    </source>
</evidence>
<comment type="catalytic activity">
    <reaction evidence="9">
        <text>D-serine = pyruvate + NH4(+)</text>
        <dbReference type="Rhea" id="RHEA:13977"/>
        <dbReference type="ChEBI" id="CHEBI:15361"/>
        <dbReference type="ChEBI" id="CHEBI:28938"/>
        <dbReference type="ChEBI" id="CHEBI:35247"/>
        <dbReference type="EC" id="4.3.1.18"/>
    </reaction>
    <physiologicalReaction direction="left-to-right" evidence="9">
        <dbReference type="Rhea" id="RHEA:13978"/>
    </physiologicalReaction>
</comment>
<dbReference type="InterPro" id="IPR029066">
    <property type="entry name" value="PLP-binding_barrel"/>
</dbReference>
<gene>
    <name evidence="15" type="ORF">QBC37DRAFT_370875</name>
</gene>
<dbReference type="GO" id="GO:0046872">
    <property type="term" value="F:metal ion binding"/>
    <property type="evidence" value="ECO:0007669"/>
    <property type="project" value="UniProtKB-KW"/>
</dbReference>
<evidence type="ECO:0000256" key="12">
    <source>
        <dbReference type="ARBA" id="ARBA00069616"/>
    </source>
</evidence>
<comment type="function">
    <text evidence="10">Catalyzes the conversion of D-serine to pyruvate and ammonia. May play a role in D-serine detoxification.</text>
</comment>
<evidence type="ECO:0000259" key="14">
    <source>
        <dbReference type="SMART" id="SM01119"/>
    </source>
</evidence>
<dbReference type="EC" id="4.3.1.18" evidence="11"/>
<dbReference type="Pfam" id="PF01168">
    <property type="entry name" value="Ala_racemase_N"/>
    <property type="match status" value="1"/>
</dbReference>
<dbReference type="GO" id="GO:0036088">
    <property type="term" value="P:D-serine catabolic process"/>
    <property type="evidence" value="ECO:0007669"/>
    <property type="project" value="TreeGrafter"/>
</dbReference>
<keyword evidence="7" id="KW-0663">Pyridoxal phosphate</keyword>
<evidence type="ECO:0000313" key="15">
    <source>
        <dbReference type="EMBL" id="KAK4216587.1"/>
    </source>
</evidence>
<keyword evidence="6" id="KW-0862">Zinc</keyword>
<dbReference type="Pfam" id="PF14031">
    <property type="entry name" value="D-ser_dehydrat"/>
    <property type="match status" value="1"/>
</dbReference>
<evidence type="ECO:0000256" key="10">
    <source>
        <dbReference type="ARBA" id="ARBA00055764"/>
    </source>
</evidence>
<keyword evidence="4" id="KW-0216">Detoxification</keyword>
<evidence type="ECO:0000256" key="6">
    <source>
        <dbReference type="ARBA" id="ARBA00022833"/>
    </source>
</evidence>
<evidence type="ECO:0000256" key="4">
    <source>
        <dbReference type="ARBA" id="ARBA00022575"/>
    </source>
</evidence>
<organism evidence="15 16">
    <name type="scientific">Rhypophila decipiens</name>
    <dbReference type="NCBI Taxonomy" id="261697"/>
    <lineage>
        <taxon>Eukaryota</taxon>
        <taxon>Fungi</taxon>
        <taxon>Dikarya</taxon>
        <taxon>Ascomycota</taxon>
        <taxon>Pezizomycotina</taxon>
        <taxon>Sordariomycetes</taxon>
        <taxon>Sordariomycetidae</taxon>
        <taxon>Sordariales</taxon>
        <taxon>Naviculisporaceae</taxon>
        <taxon>Rhypophila</taxon>
    </lineage>
</organism>
<evidence type="ECO:0000256" key="2">
    <source>
        <dbReference type="ARBA" id="ARBA00001947"/>
    </source>
</evidence>
<evidence type="ECO:0000256" key="9">
    <source>
        <dbReference type="ARBA" id="ARBA00051198"/>
    </source>
</evidence>
<dbReference type="Gene3D" id="3.20.20.10">
    <property type="entry name" value="Alanine racemase"/>
    <property type="match status" value="1"/>
</dbReference>
<feature type="domain" description="D-serine dehydratase-like" evidence="14">
    <location>
        <begin position="318"/>
        <end position="456"/>
    </location>
</feature>
<dbReference type="GO" id="GO:0009636">
    <property type="term" value="P:response to toxic substance"/>
    <property type="evidence" value="ECO:0007669"/>
    <property type="project" value="UniProtKB-KW"/>
</dbReference>
<dbReference type="GO" id="GO:0008721">
    <property type="term" value="F:D-serine ammonia-lyase activity"/>
    <property type="evidence" value="ECO:0007669"/>
    <property type="project" value="UniProtKB-EC"/>
</dbReference>
<dbReference type="FunFam" id="3.20.20.10:FF:000016">
    <property type="entry name" value="D-serine dehydratase"/>
    <property type="match status" value="1"/>
</dbReference>
<sequence>MTTLKDQLKAKLVGQTLQQVPSPCAVLDRAKLEVNCQRMLDATARLGLLWRAHIKTHKTTELTRLQVGDDRTTPVALLTSTVLEAENITPLLQEYKSQGRDVNVLLGFPLFPSSIPRLSQVSSQLGKGGLSVMIDHPDQLKSAAAIRQSSGHPPLVFIKIDAGYGRAGVVPKSSAYTELIDAVLAAEQAGSCKLHGLYCHAGHSYGLREDWEAMKYLAAEFAELTAAAALVRFKIPHHKLVLSVGATPTTTTIQNPSFTAKDLESADETTREIITLFKEAKEAGHKLEVHAGVYPTLDIQQLSTHARDSSLLTANDIAISVIAEVASVYPTRGKNNTPEALICAGTLALGREPVSDKGSPPGVDYSSWGYVMPWGSPSLQSKQPLPGAEFPRVHGGWQVGRISQEHGILTWNGSGSASSDEKEEEIPELKVGDKVRIWPNHACVAGAAFDYYLVVDSRNNNNSKEDEQVVVDVWPRWRGW</sequence>
<evidence type="ECO:0000256" key="1">
    <source>
        <dbReference type="ARBA" id="ARBA00001933"/>
    </source>
</evidence>
<dbReference type="PANTHER" id="PTHR28004:SF2">
    <property type="entry name" value="D-SERINE DEHYDRATASE"/>
    <property type="match status" value="1"/>
</dbReference>
<dbReference type="Proteomes" id="UP001301769">
    <property type="component" value="Unassembled WGS sequence"/>
</dbReference>
<keyword evidence="5" id="KW-0479">Metal-binding</keyword>
<evidence type="ECO:0000313" key="16">
    <source>
        <dbReference type="Proteomes" id="UP001301769"/>
    </source>
</evidence>
<dbReference type="PANTHER" id="PTHR28004">
    <property type="entry name" value="ZGC:162816-RELATED"/>
    <property type="match status" value="1"/>
</dbReference>
<keyword evidence="16" id="KW-1185">Reference proteome</keyword>
<evidence type="ECO:0000256" key="7">
    <source>
        <dbReference type="ARBA" id="ARBA00022898"/>
    </source>
</evidence>
<dbReference type="SUPFAM" id="SSF51419">
    <property type="entry name" value="PLP-binding barrel"/>
    <property type="match status" value="1"/>
</dbReference>
<protein>
    <recommendedName>
        <fullName evidence="12">D-serine dehydratase</fullName>
        <ecNumber evidence="11">4.3.1.18</ecNumber>
    </recommendedName>
    <alternativeName>
        <fullName evidence="13">D-serine deaminase</fullName>
    </alternativeName>
</protein>
<dbReference type="EMBL" id="MU858067">
    <property type="protein sequence ID" value="KAK4216587.1"/>
    <property type="molecule type" value="Genomic_DNA"/>
</dbReference>
<dbReference type="InterPro" id="IPR001608">
    <property type="entry name" value="Ala_racemase_N"/>
</dbReference>
<comment type="cofactor">
    <cofactor evidence="2">
        <name>Zn(2+)</name>
        <dbReference type="ChEBI" id="CHEBI:29105"/>
    </cofactor>
</comment>
<evidence type="ECO:0000256" key="5">
    <source>
        <dbReference type="ARBA" id="ARBA00022723"/>
    </source>
</evidence>
<name>A0AAN6YH63_9PEZI</name>
<reference evidence="15" key="2">
    <citation type="submission" date="2023-05" db="EMBL/GenBank/DDBJ databases">
        <authorList>
            <consortium name="Lawrence Berkeley National Laboratory"/>
            <person name="Steindorff A."/>
            <person name="Hensen N."/>
            <person name="Bonometti L."/>
            <person name="Westerberg I."/>
            <person name="Brannstrom I.O."/>
            <person name="Guillou S."/>
            <person name="Cros-Aarteil S."/>
            <person name="Calhoun S."/>
            <person name="Haridas S."/>
            <person name="Kuo A."/>
            <person name="Mondo S."/>
            <person name="Pangilinan J."/>
            <person name="Riley R."/>
            <person name="Labutti K."/>
            <person name="Andreopoulos B."/>
            <person name="Lipzen A."/>
            <person name="Chen C."/>
            <person name="Yanf M."/>
            <person name="Daum C."/>
            <person name="Ng V."/>
            <person name="Clum A."/>
            <person name="Ohm R."/>
            <person name="Martin F."/>
            <person name="Silar P."/>
            <person name="Natvig D."/>
            <person name="Lalanne C."/>
            <person name="Gautier V."/>
            <person name="Ament-Velasquez S.L."/>
            <person name="Kruys A."/>
            <person name="Hutchinson M.I."/>
            <person name="Powell A.J."/>
            <person name="Barry K."/>
            <person name="Miller A.N."/>
            <person name="Grigoriev I.V."/>
            <person name="Debuchy R."/>
            <person name="Gladieux P."/>
            <person name="Thoren M.H."/>
            <person name="Johannesson H."/>
        </authorList>
    </citation>
    <scope>NUCLEOTIDE SEQUENCE</scope>
    <source>
        <strain evidence="15">PSN293</strain>
    </source>
</reference>
<evidence type="ECO:0000256" key="3">
    <source>
        <dbReference type="ARBA" id="ARBA00005323"/>
    </source>
</evidence>
<comment type="similarity">
    <text evidence="3">Belongs to the DSD1 family.</text>
</comment>
<dbReference type="InterPro" id="IPR026956">
    <property type="entry name" value="D-ser_dehydrat-like_dom"/>
</dbReference>
<comment type="caution">
    <text evidence="15">The sequence shown here is derived from an EMBL/GenBank/DDBJ whole genome shotgun (WGS) entry which is preliminary data.</text>
</comment>
<dbReference type="SMART" id="SM01119">
    <property type="entry name" value="D-ser_dehydrat"/>
    <property type="match status" value="1"/>
</dbReference>
<keyword evidence="8" id="KW-0456">Lyase</keyword>
<dbReference type="InterPro" id="IPR051466">
    <property type="entry name" value="D-amino_acid_metab_enzyme"/>
</dbReference>
<accession>A0AAN6YH63</accession>
<proteinExistence type="inferred from homology"/>
<comment type="cofactor">
    <cofactor evidence="1">
        <name>pyridoxal 5'-phosphate</name>
        <dbReference type="ChEBI" id="CHEBI:597326"/>
    </cofactor>
</comment>